<keyword evidence="14" id="KW-1015">Disulfide bond</keyword>
<dbReference type="SUPFAM" id="SSF56112">
    <property type="entry name" value="Protein kinase-like (PK-like)"/>
    <property type="match status" value="1"/>
</dbReference>
<feature type="domain" description="Protein kinase" evidence="23">
    <location>
        <begin position="476"/>
        <end position="601"/>
    </location>
</feature>
<dbReference type="FunFam" id="3.30.200.20:FF:000593">
    <property type="entry name" value="Predicted protein"/>
    <property type="match status" value="1"/>
</dbReference>
<evidence type="ECO:0000256" key="16">
    <source>
        <dbReference type="ARBA" id="ARBA00023180"/>
    </source>
</evidence>
<dbReference type="PANTHER" id="PTHR45080:SF8">
    <property type="entry name" value="IG-LIKE DOMAIN-CONTAINING PROTEIN"/>
    <property type="match status" value="1"/>
</dbReference>
<evidence type="ECO:0000256" key="7">
    <source>
        <dbReference type="ARBA" id="ARBA00022737"/>
    </source>
</evidence>
<comment type="function">
    <text evidence="18">Receptor for basic fibroblast growth factor.</text>
</comment>
<dbReference type="PANTHER" id="PTHR45080">
    <property type="entry name" value="CONTACTIN 5"/>
    <property type="match status" value="1"/>
</dbReference>
<dbReference type="InterPro" id="IPR001245">
    <property type="entry name" value="Ser-Thr/Tyr_kinase_cat_dom"/>
</dbReference>
<comment type="caution">
    <text evidence="25">The sequence shown here is derived from an EMBL/GenBank/DDBJ whole genome shotgun (WGS) entry which is preliminary data.</text>
</comment>
<dbReference type="PIRSF" id="PIRSF000615">
    <property type="entry name" value="TyrPK_CSF1-R"/>
    <property type="match status" value="1"/>
</dbReference>
<evidence type="ECO:0000259" key="24">
    <source>
        <dbReference type="PROSITE" id="PS50835"/>
    </source>
</evidence>
<dbReference type="InterPro" id="IPR003598">
    <property type="entry name" value="Ig_sub2"/>
</dbReference>
<dbReference type="FunFam" id="2.60.40.10:FF:000016">
    <property type="entry name" value="Fibroblast growth factor receptor"/>
    <property type="match status" value="1"/>
</dbReference>
<evidence type="ECO:0000256" key="4">
    <source>
        <dbReference type="ARBA" id="ARBA00022679"/>
    </source>
</evidence>
<dbReference type="PROSITE" id="PS00107">
    <property type="entry name" value="PROTEIN_KINASE_ATP"/>
    <property type="match status" value="1"/>
</dbReference>
<feature type="transmembrane region" description="Helical" evidence="21">
    <location>
        <begin position="379"/>
        <end position="399"/>
    </location>
</feature>
<dbReference type="InterPro" id="IPR050958">
    <property type="entry name" value="Cell_Adh-Cytoskel_Orgn"/>
</dbReference>
<evidence type="ECO:0000313" key="26">
    <source>
        <dbReference type="Proteomes" id="UP000285301"/>
    </source>
</evidence>
<dbReference type="FunFam" id="2.60.40.10:FF:000020">
    <property type="entry name" value="Fibroblast growth factor receptor"/>
    <property type="match status" value="1"/>
</dbReference>
<evidence type="ECO:0000256" key="12">
    <source>
        <dbReference type="ARBA" id="ARBA00023136"/>
    </source>
</evidence>
<keyword evidence="7" id="KW-0677">Repeat</keyword>
<dbReference type="SMART" id="SM00409">
    <property type="entry name" value="IG"/>
    <property type="match status" value="3"/>
</dbReference>
<protein>
    <recommendedName>
        <fullName evidence="2">receptor protein-tyrosine kinase</fullName>
        <ecNumber evidence="2">2.7.10.1</ecNumber>
    </recommendedName>
</protein>
<dbReference type="InterPro" id="IPR013783">
    <property type="entry name" value="Ig-like_fold"/>
</dbReference>
<feature type="signal peptide" evidence="22">
    <location>
        <begin position="1"/>
        <end position="19"/>
    </location>
</feature>
<keyword evidence="9" id="KW-0418">Kinase</keyword>
<feature type="chain" id="PRO_5018591362" description="receptor protein-tyrosine kinase" evidence="22">
    <location>
        <begin position="20"/>
        <end position="601"/>
    </location>
</feature>
<dbReference type="GO" id="GO:0007156">
    <property type="term" value="P:homophilic cell adhesion via plasma membrane adhesion molecules"/>
    <property type="evidence" value="ECO:0007669"/>
    <property type="project" value="TreeGrafter"/>
</dbReference>
<evidence type="ECO:0000256" key="3">
    <source>
        <dbReference type="ARBA" id="ARBA00022553"/>
    </source>
</evidence>
<organism evidence="25 26">
    <name type="scientific">Dinothrombium tinctorium</name>
    <dbReference type="NCBI Taxonomy" id="1965070"/>
    <lineage>
        <taxon>Eukaryota</taxon>
        <taxon>Metazoa</taxon>
        <taxon>Ecdysozoa</taxon>
        <taxon>Arthropoda</taxon>
        <taxon>Chelicerata</taxon>
        <taxon>Arachnida</taxon>
        <taxon>Acari</taxon>
        <taxon>Acariformes</taxon>
        <taxon>Trombidiformes</taxon>
        <taxon>Prostigmata</taxon>
        <taxon>Anystina</taxon>
        <taxon>Parasitengona</taxon>
        <taxon>Trombidioidea</taxon>
        <taxon>Trombidiidae</taxon>
        <taxon>Dinothrombium</taxon>
    </lineage>
</organism>
<dbReference type="Proteomes" id="UP000285301">
    <property type="component" value="Unassembled WGS sequence"/>
</dbReference>
<keyword evidence="15 25" id="KW-0675">Receptor</keyword>
<dbReference type="SMART" id="SM00408">
    <property type="entry name" value="IGc2"/>
    <property type="match status" value="3"/>
</dbReference>
<keyword evidence="10 19" id="KW-0067">ATP-binding</keyword>
<keyword evidence="4" id="KW-0808">Transferase</keyword>
<evidence type="ECO:0000256" key="8">
    <source>
        <dbReference type="ARBA" id="ARBA00022741"/>
    </source>
</evidence>
<keyword evidence="17" id="KW-0393">Immunoglobulin domain</keyword>
<keyword evidence="5 21" id="KW-0812">Transmembrane</keyword>
<dbReference type="Pfam" id="PF13927">
    <property type="entry name" value="Ig_3"/>
    <property type="match status" value="1"/>
</dbReference>
<keyword evidence="3" id="KW-0597">Phosphoprotein</keyword>
<dbReference type="Pfam" id="PF07714">
    <property type="entry name" value="PK_Tyr_Ser-Thr"/>
    <property type="match status" value="1"/>
</dbReference>
<evidence type="ECO:0000256" key="9">
    <source>
        <dbReference type="ARBA" id="ARBA00022777"/>
    </source>
</evidence>
<evidence type="ECO:0000256" key="21">
    <source>
        <dbReference type="SAM" id="Phobius"/>
    </source>
</evidence>
<evidence type="ECO:0000256" key="15">
    <source>
        <dbReference type="ARBA" id="ARBA00023170"/>
    </source>
</evidence>
<dbReference type="SMART" id="SM00219">
    <property type="entry name" value="TyrKc"/>
    <property type="match status" value="1"/>
</dbReference>
<dbReference type="EMBL" id="NCKU01009229">
    <property type="protein sequence ID" value="RWS01419.1"/>
    <property type="molecule type" value="Genomic_DNA"/>
</dbReference>
<feature type="domain" description="Ig-like" evidence="24">
    <location>
        <begin position="271"/>
        <end position="364"/>
    </location>
</feature>
<evidence type="ECO:0000256" key="2">
    <source>
        <dbReference type="ARBA" id="ARBA00011902"/>
    </source>
</evidence>
<evidence type="ECO:0000256" key="6">
    <source>
        <dbReference type="ARBA" id="ARBA00022729"/>
    </source>
</evidence>
<evidence type="ECO:0000256" key="5">
    <source>
        <dbReference type="ARBA" id="ARBA00022692"/>
    </source>
</evidence>
<dbReference type="InterPro" id="IPR013098">
    <property type="entry name" value="Ig_I-set"/>
</dbReference>
<gene>
    <name evidence="25" type="ORF">B4U79_09671</name>
</gene>
<keyword evidence="12 21" id="KW-0472">Membrane</keyword>
<evidence type="ECO:0000256" key="13">
    <source>
        <dbReference type="ARBA" id="ARBA00023137"/>
    </source>
</evidence>
<feature type="binding site" evidence="19 20">
    <location>
        <position position="510"/>
    </location>
    <ligand>
        <name>ATP</name>
        <dbReference type="ChEBI" id="CHEBI:30616"/>
    </ligand>
</feature>
<evidence type="ECO:0000256" key="1">
    <source>
        <dbReference type="ARBA" id="ARBA00004167"/>
    </source>
</evidence>
<proteinExistence type="predicted"/>
<accession>A0A3S3NKW8</accession>
<evidence type="ECO:0000256" key="22">
    <source>
        <dbReference type="SAM" id="SignalP"/>
    </source>
</evidence>
<evidence type="ECO:0000256" key="10">
    <source>
        <dbReference type="ARBA" id="ARBA00022840"/>
    </source>
</evidence>
<reference evidence="25 26" key="1">
    <citation type="journal article" date="2018" name="Gigascience">
        <title>Genomes of trombidid mites reveal novel predicted allergens and laterally-transferred genes associated with secondary metabolism.</title>
        <authorList>
            <person name="Dong X."/>
            <person name="Chaisiri K."/>
            <person name="Xia D."/>
            <person name="Armstrong S.D."/>
            <person name="Fang Y."/>
            <person name="Donnelly M.J."/>
            <person name="Kadowaki T."/>
            <person name="McGarry J.W."/>
            <person name="Darby A.C."/>
            <person name="Makepeace B.L."/>
        </authorList>
    </citation>
    <scope>NUCLEOTIDE SEQUENCE [LARGE SCALE GENOMIC DNA]</scope>
    <source>
        <strain evidence="25">UoL-WK</strain>
    </source>
</reference>
<keyword evidence="11 21" id="KW-1133">Transmembrane helix</keyword>
<dbReference type="InterPro" id="IPR017441">
    <property type="entry name" value="Protein_kinase_ATP_BS"/>
</dbReference>
<feature type="domain" description="Ig-like" evidence="24">
    <location>
        <begin position="52"/>
        <end position="139"/>
    </location>
</feature>
<dbReference type="Gene3D" id="2.60.40.10">
    <property type="entry name" value="Immunoglobulins"/>
    <property type="match status" value="3"/>
</dbReference>
<evidence type="ECO:0000259" key="23">
    <source>
        <dbReference type="PROSITE" id="PS50011"/>
    </source>
</evidence>
<evidence type="ECO:0000256" key="17">
    <source>
        <dbReference type="ARBA" id="ARBA00023319"/>
    </source>
</evidence>
<feature type="domain" description="Ig-like" evidence="24">
    <location>
        <begin position="171"/>
        <end position="262"/>
    </location>
</feature>
<dbReference type="GO" id="GO:0005886">
    <property type="term" value="C:plasma membrane"/>
    <property type="evidence" value="ECO:0007669"/>
    <property type="project" value="TreeGrafter"/>
</dbReference>
<comment type="subcellular location">
    <subcellularLocation>
        <location evidence="1">Membrane</location>
        <topology evidence="1">Single-pass membrane protein</topology>
    </subcellularLocation>
</comment>
<dbReference type="GO" id="GO:0004714">
    <property type="term" value="F:transmembrane receptor protein tyrosine kinase activity"/>
    <property type="evidence" value="ECO:0007669"/>
    <property type="project" value="UniProtKB-EC"/>
</dbReference>
<name>A0A3S3NKW8_9ACAR</name>
<evidence type="ECO:0000256" key="19">
    <source>
        <dbReference type="PIRSR" id="PIRSR000615-2"/>
    </source>
</evidence>
<feature type="non-terminal residue" evidence="25">
    <location>
        <position position="601"/>
    </location>
</feature>
<dbReference type="PROSITE" id="PS50835">
    <property type="entry name" value="IG_LIKE"/>
    <property type="match status" value="3"/>
</dbReference>
<dbReference type="Pfam" id="PF07679">
    <property type="entry name" value="I-set"/>
    <property type="match status" value="2"/>
</dbReference>
<dbReference type="FunFam" id="2.60.40.10:FF:000032">
    <property type="entry name" value="palladin isoform X1"/>
    <property type="match status" value="1"/>
</dbReference>
<dbReference type="InterPro" id="IPR003599">
    <property type="entry name" value="Ig_sub"/>
</dbReference>
<keyword evidence="8 19" id="KW-0547">Nucleotide-binding</keyword>
<dbReference type="InterPro" id="IPR011009">
    <property type="entry name" value="Kinase-like_dom_sf"/>
</dbReference>
<keyword evidence="26" id="KW-1185">Reference proteome</keyword>
<dbReference type="SUPFAM" id="SSF48726">
    <property type="entry name" value="Immunoglobulin"/>
    <property type="match status" value="3"/>
</dbReference>
<dbReference type="GO" id="GO:0005524">
    <property type="term" value="F:ATP binding"/>
    <property type="evidence" value="ECO:0007669"/>
    <property type="project" value="UniProtKB-UniRule"/>
</dbReference>
<keyword evidence="16" id="KW-0325">Glycoprotein</keyword>
<feature type="binding site" evidence="19">
    <location>
        <begin position="483"/>
        <end position="490"/>
    </location>
    <ligand>
        <name>ATP</name>
        <dbReference type="ChEBI" id="CHEBI:30616"/>
    </ligand>
</feature>
<dbReference type="OrthoDB" id="5984265at2759"/>
<keyword evidence="6 22" id="KW-0732">Signal</keyword>
<evidence type="ECO:0000313" key="25">
    <source>
        <dbReference type="EMBL" id="RWS01419.1"/>
    </source>
</evidence>
<dbReference type="PROSITE" id="PS50011">
    <property type="entry name" value="PROTEIN_KINASE_DOM"/>
    <property type="match status" value="1"/>
</dbReference>
<keyword evidence="13" id="KW-0829">Tyrosine-protein kinase</keyword>
<dbReference type="InterPro" id="IPR007110">
    <property type="entry name" value="Ig-like_dom"/>
</dbReference>
<sequence>MRSPFKLLILLPSIMSVWPQSDVSAFATGGSEFNKPNRSTKSFRRHVPNQKPQLKEDLSVREFTLPVGQRLKLRCPVNGDPKPKLKWFKNGKNVSEQDEHIKIGKQNLKIAPLSEQDTGNYTCFANNSYGELSVNFSVNVVPLVTSTSTRLPPDYIHMTELNRTSIKQYKPYFTAPEKMQTYLYVMRVGQAVTFVCQAAGEPSPKYTWLKDDGQFYRANGNEFELKSNGDLYLENLSPSDEGNYTCVAANEHGTIEVSYRLELEDFLAHKPIFEDGKPANQTVTVGDTAIFECRFRSDVSAEFAWFRVLTINESFNKIEPLQGNERDKHVLLLPNVTHEDEGWYGCLAKNQYGYETKKVYLNVTEGPEVVHIPHINYKILWVALPLLLLIVLIFVYLLAKEKKQKITVINAQQSFIIKKKIVLQHDCDKSNPFSPPLVKIDCESMTTDVSMSDIGHLVTEYEFPLDPDWEFPRDKLVFGKQLGAGAFGVVRKAEAFNLHGRDGPTVVAVKMCKDGHTDAEIKDLVSEMEVMKKIGKHINIINLLGCCTQNGPLFVIVEYAPHGNLRDFLRTYRPSSGYEVAIGEMKSNTLSFKDLVSFAYQ</sequence>
<dbReference type="Gene3D" id="3.30.200.20">
    <property type="entry name" value="Phosphorylase Kinase, domain 1"/>
    <property type="match status" value="1"/>
</dbReference>
<dbReference type="AlphaFoldDB" id="A0A3S3NKW8"/>
<dbReference type="EC" id="2.7.10.1" evidence="2"/>
<evidence type="ECO:0000256" key="14">
    <source>
        <dbReference type="ARBA" id="ARBA00023157"/>
    </source>
</evidence>
<dbReference type="STRING" id="1965070.A0A3S3NKW8"/>
<evidence type="ECO:0000256" key="20">
    <source>
        <dbReference type="PROSITE-ProRule" id="PRU10141"/>
    </source>
</evidence>
<dbReference type="InterPro" id="IPR036179">
    <property type="entry name" value="Ig-like_dom_sf"/>
</dbReference>
<evidence type="ECO:0000256" key="18">
    <source>
        <dbReference type="ARBA" id="ARBA00056965"/>
    </source>
</evidence>
<dbReference type="InterPro" id="IPR000719">
    <property type="entry name" value="Prot_kinase_dom"/>
</dbReference>
<evidence type="ECO:0000256" key="11">
    <source>
        <dbReference type="ARBA" id="ARBA00022989"/>
    </source>
</evidence>
<dbReference type="InterPro" id="IPR020635">
    <property type="entry name" value="Tyr_kinase_cat_dom"/>
</dbReference>